<dbReference type="PROSITE" id="PS51125">
    <property type="entry name" value="NHL"/>
    <property type="match status" value="1"/>
</dbReference>
<dbReference type="RefSeq" id="WP_269886203.1">
    <property type="nucleotide sequence ID" value="NZ_JAQAGZ010000047.1"/>
</dbReference>
<dbReference type="Pfam" id="PF01436">
    <property type="entry name" value="NHL"/>
    <property type="match status" value="1"/>
</dbReference>
<organism evidence="3 4">
    <name type="scientific">Paenibacillus gyeongsangnamensis</name>
    <dbReference type="NCBI Taxonomy" id="3388067"/>
    <lineage>
        <taxon>Bacteria</taxon>
        <taxon>Bacillati</taxon>
        <taxon>Bacillota</taxon>
        <taxon>Bacilli</taxon>
        <taxon>Bacillales</taxon>
        <taxon>Paenibacillaceae</taxon>
        <taxon>Paenibacillus</taxon>
    </lineage>
</organism>
<evidence type="ECO:0000313" key="3">
    <source>
        <dbReference type="EMBL" id="MCZ8517675.1"/>
    </source>
</evidence>
<evidence type="ECO:0000256" key="1">
    <source>
        <dbReference type="ARBA" id="ARBA00022737"/>
    </source>
</evidence>
<dbReference type="EMBL" id="JAQAGZ010000047">
    <property type="protein sequence ID" value="MCZ8517675.1"/>
    <property type="molecule type" value="Genomic_DNA"/>
</dbReference>
<reference evidence="3 4" key="1">
    <citation type="submission" date="2022-12" db="EMBL/GenBank/DDBJ databases">
        <title>Draft genome sequence of Paenibacillus sp. dW9.</title>
        <authorList>
            <person name="Choi E.-W."/>
            <person name="Kim D.-U."/>
        </authorList>
    </citation>
    <scope>NUCLEOTIDE SEQUENCE [LARGE SCALE GENOMIC DNA]</scope>
    <source>
        <strain evidence="4">dW9</strain>
    </source>
</reference>
<dbReference type="InterPro" id="IPR050952">
    <property type="entry name" value="TRIM-NHL_E3_ligases"/>
</dbReference>
<evidence type="ECO:0000313" key="4">
    <source>
        <dbReference type="Proteomes" id="UP001527882"/>
    </source>
</evidence>
<dbReference type="SUPFAM" id="SSF101898">
    <property type="entry name" value="NHL repeat"/>
    <property type="match status" value="1"/>
</dbReference>
<dbReference type="InterPro" id="IPR001258">
    <property type="entry name" value="NHL_repeat"/>
</dbReference>
<proteinExistence type="predicted"/>
<comment type="caution">
    <text evidence="3">The sequence shown here is derived from an EMBL/GenBank/DDBJ whole genome shotgun (WGS) entry which is preliminary data.</text>
</comment>
<dbReference type="PANTHER" id="PTHR24104:SF25">
    <property type="entry name" value="PROTEIN LIN-41"/>
    <property type="match status" value="1"/>
</dbReference>
<dbReference type="Gene3D" id="2.40.10.500">
    <property type="match status" value="1"/>
</dbReference>
<dbReference type="PANTHER" id="PTHR24104">
    <property type="entry name" value="E3 UBIQUITIN-PROTEIN LIGASE NHLRC1-RELATED"/>
    <property type="match status" value="1"/>
</dbReference>
<dbReference type="InterPro" id="IPR011042">
    <property type="entry name" value="6-blade_b-propeller_TolB-like"/>
</dbReference>
<accession>A0ABT4QLT0</accession>
<feature type="repeat" description="NHL" evidence="2">
    <location>
        <begin position="159"/>
        <end position="201"/>
    </location>
</feature>
<gene>
    <name evidence="3" type="ORF">O9H85_36225</name>
</gene>
<keyword evidence="4" id="KW-1185">Reference proteome</keyword>
<protein>
    <submittedName>
        <fullName evidence="3">6-bladed beta-propeller</fullName>
    </submittedName>
</protein>
<dbReference type="Proteomes" id="UP001527882">
    <property type="component" value="Unassembled WGS sequence"/>
</dbReference>
<keyword evidence="1" id="KW-0677">Repeat</keyword>
<name>A0ABT4QLT0_9BACL</name>
<evidence type="ECO:0000256" key="2">
    <source>
        <dbReference type="PROSITE-ProRule" id="PRU00504"/>
    </source>
</evidence>
<sequence length="304" mass="34808">MIVGRGTHQYGVQEGWAKVPVHVTLGYTHGIVVDSQDNVYIFHTGKPSCIKFDKDGRYLSSWGEEFEGAHGFYLHTEGNEQFLYVTDSKLAFAAKYTLEGEQLLKLGVPDLPNVYDAEHKYAPTDICVTPYGDILVTDGYGQCWVHHYDTQGNYISSWGGKGSEPGQMKCPHGISIDLRHEEPEIYIADRGNFRIQVFTLDGKHKRFITDDMDMPCSFYYDGDEVFFPDLHSRVTIFDKNDRLIAHLGEDQQAYKQEGWPNLQPEYFRPNKFSSPHGVCVDSQHNVYVAEWTQHGRITKLIRKQ</sequence>
<dbReference type="Gene3D" id="2.120.10.30">
    <property type="entry name" value="TolB, C-terminal domain"/>
    <property type="match status" value="1"/>
</dbReference>